<proteinExistence type="predicted"/>
<name>A0A6L3T7Q5_9HYPH</name>
<dbReference type="PANTHER" id="PTHR46826">
    <property type="match status" value="1"/>
</dbReference>
<reference evidence="4 5" key="1">
    <citation type="submission" date="2019-09" db="EMBL/GenBank/DDBJ databases">
        <title>YIM 48816 draft genome.</title>
        <authorList>
            <person name="Jiang L."/>
        </authorList>
    </citation>
    <scope>NUCLEOTIDE SEQUENCE [LARGE SCALE GENOMIC DNA]</scope>
    <source>
        <strain evidence="4 5">YIM 48816</strain>
    </source>
</reference>
<evidence type="ECO:0000313" key="5">
    <source>
        <dbReference type="Proteomes" id="UP000474159"/>
    </source>
</evidence>
<dbReference type="InterPro" id="IPR032816">
    <property type="entry name" value="VTT_dom"/>
</dbReference>
<feature type="region of interest" description="Disordered" evidence="1">
    <location>
        <begin position="1"/>
        <end position="29"/>
    </location>
</feature>
<keyword evidence="2" id="KW-0472">Membrane</keyword>
<sequence>MVPLKRNDDEDGVGSASREPFPNPEPPSPDRGRALLRWLPLGLLALASVAVLASGAYHLFSFDRMLASRAWLQSYVEADRARAILVAGLVYVCAVILSVPASLVLTMVCGFLFGIVTGALLAVASATTGAAIVFSLGRGPAADLLRRRAGPRLGRLAEGFRRDAFGYIAFLRLLPIFPFWMTNLAPAAFGVRLRTFVLATLLGLLPGAFVYAATGAGIEDAVAGHERAVAACRAAGSSACDQVLTLGSLVSPKMLAGLAALAIFSLLTVVLRRRFAATSGRAP</sequence>
<dbReference type="EMBL" id="VZZK01000001">
    <property type="protein sequence ID" value="KAB1081591.1"/>
    <property type="molecule type" value="Genomic_DNA"/>
</dbReference>
<evidence type="ECO:0000313" key="4">
    <source>
        <dbReference type="EMBL" id="KAB1081591.1"/>
    </source>
</evidence>
<evidence type="ECO:0000256" key="2">
    <source>
        <dbReference type="SAM" id="Phobius"/>
    </source>
</evidence>
<organism evidence="4 5">
    <name type="scientific">Methylobacterium soli</name>
    <dbReference type="NCBI Taxonomy" id="553447"/>
    <lineage>
        <taxon>Bacteria</taxon>
        <taxon>Pseudomonadati</taxon>
        <taxon>Pseudomonadota</taxon>
        <taxon>Alphaproteobacteria</taxon>
        <taxon>Hyphomicrobiales</taxon>
        <taxon>Methylobacteriaceae</taxon>
        <taxon>Methylobacterium</taxon>
    </lineage>
</organism>
<dbReference type="Pfam" id="PF09335">
    <property type="entry name" value="VTT_dom"/>
    <property type="match status" value="1"/>
</dbReference>
<gene>
    <name evidence="4" type="ORF">F6X53_00315</name>
</gene>
<feature type="transmembrane region" description="Helical" evidence="2">
    <location>
        <begin position="111"/>
        <end position="137"/>
    </location>
</feature>
<dbReference type="AlphaFoldDB" id="A0A6L3T7Q5"/>
<feature type="domain" description="VTT" evidence="3">
    <location>
        <begin position="100"/>
        <end position="216"/>
    </location>
</feature>
<keyword evidence="2" id="KW-0812">Transmembrane</keyword>
<dbReference type="InterPro" id="IPR053240">
    <property type="entry name" value="VTT_domain"/>
</dbReference>
<dbReference type="PANTHER" id="PTHR46826:SF1">
    <property type="entry name" value="TVP38_TMEM64 FAMILY MEMBRANE PROTEIN YDJX"/>
    <property type="match status" value="1"/>
</dbReference>
<dbReference type="RefSeq" id="WP_150996053.1">
    <property type="nucleotide sequence ID" value="NZ_BPQY01000075.1"/>
</dbReference>
<keyword evidence="5" id="KW-1185">Reference proteome</keyword>
<comment type="caution">
    <text evidence="4">The sequence shown here is derived from an EMBL/GenBank/DDBJ whole genome shotgun (WGS) entry which is preliminary data.</text>
</comment>
<evidence type="ECO:0000259" key="3">
    <source>
        <dbReference type="Pfam" id="PF09335"/>
    </source>
</evidence>
<accession>A0A6L3T7Q5</accession>
<feature type="transmembrane region" description="Helical" evidence="2">
    <location>
        <begin position="254"/>
        <end position="271"/>
    </location>
</feature>
<feature type="transmembrane region" description="Helical" evidence="2">
    <location>
        <begin position="164"/>
        <end position="181"/>
    </location>
</feature>
<keyword evidence="2" id="KW-1133">Transmembrane helix</keyword>
<evidence type="ECO:0000256" key="1">
    <source>
        <dbReference type="SAM" id="MobiDB-lite"/>
    </source>
</evidence>
<feature type="transmembrane region" description="Helical" evidence="2">
    <location>
        <begin position="81"/>
        <end position="105"/>
    </location>
</feature>
<feature type="transmembrane region" description="Helical" evidence="2">
    <location>
        <begin position="38"/>
        <end position="60"/>
    </location>
</feature>
<dbReference type="OrthoDB" id="9779114at2"/>
<protein>
    <submittedName>
        <fullName evidence="4">TVP38/TMEM64 family protein</fullName>
    </submittedName>
</protein>
<dbReference type="Proteomes" id="UP000474159">
    <property type="component" value="Unassembled WGS sequence"/>
</dbReference>